<evidence type="ECO:0000256" key="4">
    <source>
        <dbReference type="ARBA" id="ARBA00022538"/>
    </source>
</evidence>
<keyword evidence="5 10" id="KW-0812">Transmembrane</keyword>
<feature type="transmembrane region" description="Helical" evidence="10">
    <location>
        <begin position="72"/>
        <end position="97"/>
    </location>
</feature>
<dbReference type="GO" id="GO:0140107">
    <property type="term" value="F:high-affinity potassium ion transmembrane transporter activity"/>
    <property type="evidence" value="ECO:0007669"/>
    <property type="project" value="TreeGrafter"/>
</dbReference>
<feature type="transmembrane region" description="Helical" evidence="10">
    <location>
        <begin position="698"/>
        <end position="721"/>
    </location>
</feature>
<dbReference type="Proteomes" id="UP000276215">
    <property type="component" value="Unassembled WGS sequence"/>
</dbReference>
<feature type="region of interest" description="Disordered" evidence="11">
    <location>
        <begin position="262"/>
        <end position="323"/>
    </location>
</feature>
<feature type="transmembrane region" description="Helical" evidence="10">
    <location>
        <begin position="488"/>
        <end position="516"/>
    </location>
</feature>
<evidence type="ECO:0000256" key="7">
    <source>
        <dbReference type="ARBA" id="ARBA00022989"/>
    </source>
</evidence>
<feature type="region of interest" description="Disordered" evidence="11">
    <location>
        <begin position="773"/>
        <end position="809"/>
    </location>
</feature>
<feature type="transmembrane region" description="Helical" evidence="10">
    <location>
        <begin position="615"/>
        <end position="632"/>
    </location>
</feature>
<dbReference type="AlphaFoldDB" id="A0A3N4K618"/>
<keyword evidence="9 10" id="KW-0472">Membrane</keyword>
<dbReference type="GO" id="GO:0005886">
    <property type="term" value="C:plasma membrane"/>
    <property type="evidence" value="ECO:0007669"/>
    <property type="project" value="InterPro"/>
</dbReference>
<dbReference type="GO" id="GO:0030007">
    <property type="term" value="P:intracellular potassium ion homeostasis"/>
    <property type="evidence" value="ECO:0007669"/>
    <property type="project" value="UniProtKB-UniRule"/>
</dbReference>
<evidence type="ECO:0000256" key="5">
    <source>
        <dbReference type="ARBA" id="ARBA00022692"/>
    </source>
</evidence>
<evidence type="ECO:0000256" key="1">
    <source>
        <dbReference type="ARBA" id="ARBA00004141"/>
    </source>
</evidence>
<name>A0A3N4K618_9PEZI</name>
<feature type="compositionally biased region" description="Basic and acidic residues" evidence="11">
    <location>
        <begin position="269"/>
        <end position="281"/>
    </location>
</feature>
<evidence type="ECO:0000256" key="10">
    <source>
        <dbReference type="PIRNR" id="PIRNR002450"/>
    </source>
</evidence>
<comment type="subcellular location">
    <subcellularLocation>
        <location evidence="1">Membrane</location>
        <topology evidence="1">Multi-pass membrane protein</topology>
    </subcellularLocation>
</comment>
<evidence type="ECO:0000256" key="8">
    <source>
        <dbReference type="ARBA" id="ARBA00023065"/>
    </source>
</evidence>
<evidence type="ECO:0000256" key="2">
    <source>
        <dbReference type="ARBA" id="ARBA00009137"/>
    </source>
</evidence>
<evidence type="ECO:0000256" key="6">
    <source>
        <dbReference type="ARBA" id="ARBA00022958"/>
    </source>
</evidence>
<keyword evidence="13" id="KW-1185">Reference proteome</keyword>
<dbReference type="GO" id="GO:1990573">
    <property type="term" value="P:potassium ion import across plasma membrane"/>
    <property type="evidence" value="ECO:0007669"/>
    <property type="project" value="TreeGrafter"/>
</dbReference>
<keyword evidence="3 10" id="KW-0813">Transport</keyword>
<comment type="similarity">
    <text evidence="2 10">Belongs to the TrkH potassium transport family.</text>
</comment>
<gene>
    <name evidence="12" type="ORF">L873DRAFT_1668538</name>
</gene>
<feature type="transmembrane region" description="Helical" evidence="10">
    <location>
        <begin position="420"/>
        <end position="440"/>
    </location>
</feature>
<feature type="region of interest" description="Disordered" evidence="11">
    <location>
        <begin position="153"/>
        <end position="242"/>
    </location>
</feature>
<feature type="region of interest" description="Disordered" evidence="11">
    <location>
        <begin position="351"/>
        <end position="381"/>
    </location>
</feature>
<keyword evidence="4 10" id="KW-0633">Potassium transport</keyword>
<accession>A0A3N4K618</accession>
<feature type="transmembrane region" description="Helical" evidence="10">
    <location>
        <begin position="12"/>
        <end position="37"/>
    </location>
</feature>
<dbReference type="OrthoDB" id="9999863at2759"/>
<dbReference type="InterPro" id="IPR003445">
    <property type="entry name" value="Cat_transpt"/>
</dbReference>
<dbReference type="InterPro" id="IPR015958">
    <property type="entry name" value="Trk1_fungi"/>
</dbReference>
<feature type="compositionally biased region" description="Low complexity" evidence="11">
    <location>
        <begin position="191"/>
        <end position="208"/>
    </location>
</feature>
<keyword evidence="6 10" id="KW-0630">Potassium</keyword>
<keyword evidence="8 10" id="KW-0406">Ion transport</keyword>
<keyword evidence="7 10" id="KW-1133">Transmembrane helix</keyword>
<protein>
    <recommendedName>
        <fullName evidence="10">Potassium transport protein</fullName>
    </recommendedName>
</protein>
<evidence type="ECO:0000256" key="3">
    <source>
        <dbReference type="ARBA" id="ARBA00022448"/>
    </source>
</evidence>
<dbReference type="STRING" id="1336337.A0A3N4K618"/>
<feature type="transmembrane region" description="Helical" evidence="10">
    <location>
        <begin position="669"/>
        <end position="686"/>
    </location>
</feature>
<dbReference type="InterPro" id="IPR051143">
    <property type="entry name" value="TrkH_K-transport"/>
</dbReference>
<evidence type="ECO:0000256" key="11">
    <source>
        <dbReference type="SAM" id="MobiDB-lite"/>
    </source>
</evidence>
<dbReference type="NCBIfam" id="TIGR00934">
    <property type="entry name" value="2a38euk"/>
    <property type="match status" value="1"/>
</dbReference>
<evidence type="ECO:0000256" key="9">
    <source>
        <dbReference type="ARBA" id="ARBA00023136"/>
    </source>
</evidence>
<evidence type="ECO:0000313" key="12">
    <source>
        <dbReference type="EMBL" id="RPB03891.1"/>
    </source>
</evidence>
<dbReference type="InterPro" id="IPR004773">
    <property type="entry name" value="K/Na_transp_Trk1/HKT1"/>
</dbReference>
<feature type="compositionally biased region" description="Polar residues" evidence="11">
    <location>
        <begin position="214"/>
        <end position="224"/>
    </location>
</feature>
<reference evidence="12 13" key="1">
    <citation type="journal article" date="2018" name="Nat. Ecol. Evol.">
        <title>Pezizomycetes genomes reveal the molecular basis of ectomycorrhizal truffle lifestyle.</title>
        <authorList>
            <person name="Murat C."/>
            <person name="Payen T."/>
            <person name="Noel B."/>
            <person name="Kuo A."/>
            <person name="Morin E."/>
            <person name="Chen J."/>
            <person name="Kohler A."/>
            <person name="Krizsan K."/>
            <person name="Balestrini R."/>
            <person name="Da Silva C."/>
            <person name="Montanini B."/>
            <person name="Hainaut M."/>
            <person name="Levati E."/>
            <person name="Barry K.W."/>
            <person name="Belfiori B."/>
            <person name="Cichocki N."/>
            <person name="Clum A."/>
            <person name="Dockter R.B."/>
            <person name="Fauchery L."/>
            <person name="Guy J."/>
            <person name="Iotti M."/>
            <person name="Le Tacon F."/>
            <person name="Lindquist E.A."/>
            <person name="Lipzen A."/>
            <person name="Malagnac F."/>
            <person name="Mello A."/>
            <person name="Molinier V."/>
            <person name="Miyauchi S."/>
            <person name="Poulain J."/>
            <person name="Riccioni C."/>
            <person name="Rubini A."/>
            <person name="Sitrit Y."/>
            <person name="Splivallo R."/>
            <person name="Traeger S."/>
            <person name="Wang M."/>
            <person name="Zifcakova L."/>
            <person name="Wipf D."/>
            <person name="Zambonelli A."/>
            <person name="Paolocci F."/>
            <person name="Nowrousian M."/>
            <person name="Ottonello S."/>
            <person name="Baldrian P."/>
            <person name="Spatafora J.W."/>
            <person name="Henrissat B."/>
            <person name="Nagy L.G."/>
            <person name="Aury J.M."/>
            <person name="Wincker P."/>
            <person name="Grigoriev I.V."/>
            <person name="Bonfante P."/>
            <person name="Martin F.M."/>
        </authorList>
    </citation>
    <scope>NUCLEOTIDE SEQUENCE [LARGE SCALE GENOMIC DNA]</scope>
    <source>
        <strain evidence="12 13">120613-1</strain>
    </source>
</reference>
<dbReference type="PANTHER" id="PTHR31064">
    <property type="entry name" value="POTASSIUM TRANSPORT PROTEIN DDB_G0292412-RELATED"/>
    <property type="match status" value="1"/>
</dbReference>
<dbReference type="PANTHER" id="PTHR31064:SF30">
    <property type="entry name" value="HIGH-AFFINITY POTASSIUM TRANSPORT PROTEIN-RELATED"/>
    <property type="match status" value="1"/>
</dbReference>
<sequence length="809" mass="90211">MGLQEKWRFRLHFNFITVHYAYVIGMVIVGSIIIYPYENMRYIDALFFASGGVTQSGLNTVDVNLLKLYQQLVIYFLPLLTTPIFINTIVVFVRLYWFEKRFENIVSLTRQPSRARSALSKGTLDDNMESGGEEIGVRGRAITVLHAETGAPSNLSKQSLNFGPGQNAEDRRHSMDSDIAPESVRSQTLQGRSSSDGVHGSDSSGVASFVTEGPQAQQQNSEGTGIQFVNLPSPFRDGSGNTSAFASPHIAFAETQRNYGHGKALRIPGPREFEKGHRAQEVDEDDAGTLYRSRTTVEVDRSPDIGSPASRTISLGNGVNGSNNVRQRKLSHLEQFLPRASTVERVMSSAFSMGQHPKRRNTSPFSRLSKKTAKEPPNMPYLSYTPTLGRNSQFVDLSDEQRDELGGIEYRSLKLLAKVLVGYYLFFHVFGVVCFTPWIWATNGYKDYVRSIGVNPTWWAIFSAQTALNNVGFTLTPDSMVSFQSATFVLIIMTFLIVIGNTAFPCMLRLIIWIMFKLCPEKSSHKESLNFLLDHPRRCFTLLFPSGPTWMLFWIVIILNCADIILFIVLDLNDGDVTDIPTGHRIVDAIFQAASTRTAGLAAVNLADLHPAVQVSYMLMMYISVFPIAISVRRTNVYEESSLGIYANTDDEDNGREASFVGAHLRKQLSFDLWYIFLGLFIITISEGSRIQDTKDHVFTTFAILFEVVSAYGTVGLSLGYPNTNTSFSAQFNVIGKLVIIAMQIRGRHRGLPYELDRAILLPSESLQQKEARDAQLRASRRRGSSFSQVGGRPLTGVRSVQSQAIEDN</sequence>
<dbReference type="Pfam" id="PF02386">
    <property type="entry name" value="TrkH"/>
    <property type="match status" value="1"/>
</dbReference>
<dbReference type="PIRSF" id="PIRSF002450">
    <property type="entry name" value="K+_transpter_TRK"/>
    <property type="match status" value="1"/>
</dbReference>
<feature type="compositionally biased region" description="Polar residues" evidence="11">
    <location>
        <begin position="799"/>
        <end position="809"/>
    </location>
</feature>
<evidence type="ECO:0000313" key="13">
    <source>
        <dbReference type="Proteomes" id="UP000276215"/>
    </source>
</evidence>
<organism evidence="12 13">
    <name type="scientific">Choiromyces venosus 120613-1</name>
    <dbReference type="NCBI Taxonomy" id="1336337"/>
    <lineage>
        <taxon>Eukaryota</taxon>
        <taxon>Fungi</taxon>
        <taxon>Dikarya</taxon>
        <taxon>Ascomycota</taxon>
        <taxon>Pezizomycotina</taxon>
        <taxon>Pezizomycetes</taxon>
        <taxon>Pezizales</taxon>
        <taxon>Tuberaceae</taxon>
        <taxon>Choiromyces</taxon>
    </lineage>
</organism>
<proteinExistence type="inferred from homology"/>
<dbReference type="EMBL" id="ML120361">
    <property type="protein sequence ID" value="RPB03891.1"/>
    <property type="molecule type" value="Genomic_DNA"/>
</dbReference>
<feature type="transmembrane region" description="Helical" evidence="10">
    <location>
        <begin position="550"/>
        <end position="570"/>
    </location>
</feature>